<dbReference type="Gene3D" id="3.40.50.150">
    <property type="entry name" value="Vaccinia Virus protein VP39"/>
    <property type="match status" value="1"/>
</dbReference>
<dbReference type="RefSeq" id="WP_072301892.1">
    <property type="nucleotide sequence ID" value="NZ_FPIY01000001.1"/>
</dbReference>
<dbReference type="Pfam" id="PF18096">
    <property type="entry name" value="Thump_like"/>
    <property type="match status" value="1"/>
</dbReference>
<reference evidence="4" key="1">
    <citation type="submission" date="2016-11" db="EMBL/GenBank/DDBJ databases">
        <authorList>
            <person name="Varghese N."/>
            <person name="Submissions S."/>
        </authorList>
    </citation>
    <scope>NUCLEOTIDE SEQUENCE [LARGE SCALE GENOMIC DNA]</scope>
    <source>
        <strain evidence="4">DSM 24786</strain>
    </source>
</reference>
<evidence type="ECO:0000313" key="4">
    <source>
        <dbReference type="Proteomes" id="UP000183257"/>
    </source>
</evidence>
<dbReference type="Proteomes" id="UP000183257">
    <property type="component" value="Unassembled WGS sequence"/>
</dbReference>
<protein>
    <submittedName>
        <fullName evidence="3">Uncharacterized protein</fullName>
    </submittedName>
</protein>
<dbReference type="InterPro" id="IPR029063">
    <property type="entry name" value="SAM-dependent_MTases_sf"/>
</dbReference>
<proteinExistence type="predicted"/>
<dbReference type="SUPFAM" id="SSF53335">
    <property type="entry name" value="S-adenosyl-L-methionine-dependent methyltransferases"/>
    <property type="match status" value="1"/>
</dbReference>
<feature type="domain" description="THUMP-like" evidence="1">
    <location>
        <begin position="322"/>
        <end position="391"/>
    </location>
</feature>
<accession>A0A1K1LYH5</accession>
<feature type="domain" description="PG-1098 ferredoxin-like" evidence="2">
    <location>
        <begin position="279"/>
        <end position="318"/>
    </location>
</feature>
<dbReference type="Gene3D" id="1.10.10.1110">
    <property type="entry name" value="Methyltransferase PG1098, N-terminal domain"/>
    <property type="match status" value="1"/>
</dbReference>
<sequence length="392" mass="44882">MNTAILHTNIQDFITENLATDIMSVLLKKNTFNAVDNKELAEQIEAKNKCKDKLPTWYNTPSIYYPNKLNIEQTSSEKTAAYKASIVNNKTLIDLTGGLGVDCFFFAKKLTTVYHCEISKNVSKIATHNFKTLGANNIKTYAENGLEFLQNTDLFFDWIYIDPSRRNDAKGKVFFLEDCLPNVPEHLDLIFSKADNILIKTSPLLDFSVGIKSLQNVKEIHVVAVNNEVKELLWVLKKDYTSDINIKTINITKTEDALFSFNYTDEREVALNYNEPQRYLYEPNSAILKSGAFKSVAAYYNINKLHEHAHLYTSTNLVAFAGRRFTIEKQIPYNKKEIQRLQLTKANITTRNFPESVVNIRKKFKIKDGGTNYLFFTTDCNNNKIVLLCSKV</sequence>
<keyword evidence="4" id="KW-1185">Reference proteome</keyword>
<dbReference type="EMBL" id="FPIY01000001">
    <property type="protein sequence ID" value="SFW15932.1"/>
    <property type="molecule type" value="Genomic_DNA"/>
</dbReference>
<evidence type="ECO:0000259" key="2">
    <source>
        <dbReference type="Pfam" id="PF22013"/>
    </source>
</evidence>
<dbReference type="InterPro" id="IPR054168">
    <property type="entry name" value="PG_1098_Fer"/>
</dbReference>
<evidence type="ECO:0000259" key="1">
    <source>
        <dbReference type="Pfam" id="PF18096"/>
    </source>
</evidence>
<dbReference type="InterPro" id="IPR041497">
    <property type="entry name" value="Thump-like"/>
</dbReference>
<dbReference type="STRING" id="76595.SAMN05660313_00197"/>
<organism evidence="3 4">
    <name type="scientific">Cellulophaga fucicola</name>
    <dbReference type="NCBI Taxonomy" id="76595"/>
    <lineage>
        <taxon>Bacteria</taxon>
        <taxon>Pseudomonadati</taxon>
        <taxon>Bacteroidota</taxon>
        <taxon>Flavobacteriia</taxon>
        <taxon>Flavobacteriales</taxon>
        <taxon>Flavobacteriaceae</taxon>
        <taxon>Cellulophaga</taxon>
    </lineage>
</organism>
<dbReference type="AlphaFoldDB" id="A0A1K1LYH5"/>
<dbReference type="Pfam" id="PF22013">
    <property type="entry name" value="PG_1098_Fer"/>
    <property type="match status" value="1"/>
</dbReference>
<gene>
    <name evidence="3" type="ORF">SAMN05660313_00197</name>
</gene>
<name>A0A1K1LYH5_9FLAO</name>
<evidence type="ECO:0000313" key="3">
    <source>
        <dbReference type="EMBL" id="SFW15932.1"/>
    </source>
</evidence>
<dbReference type="OrthoDB" id="1000417at2"/>